<reference evidence="1 2" key="1">
    <citation type="submission" date="2014-04" db="EMBL/GenBank/DDBJ databases">
        <authorList>
            <consortium name="DOE Joint Genome Institute"/>
            <person name="Kuo A."/>
            <person name="Kohler A."/>
            <person name="Costa M.D."/>
            <person name="Nagy L.G."/>
            <person name="Floudas D."/>
            <person name="Copeland A."/>
            <person name="Barry K.W."/>
            <person name="Cichocki N."/>
            <person name="Veneault-Fourrey C."/>
            <person name="LaButti K."/>
            <person name="Lindquist E.A."/>
            <person name="Lipzen A."/>
            <person name="Lundell T."/>
            <person name="Morin E."/>
            <person name="Murat C."/>
            <person name="Sun H."/>
            <person name="Tunlid A."/>
            <person name="Henrissat B."/>
            <person name="Grigoriev I.V."/>
            <person name="Hibbett D.S."/>
            <person name="Martin F."/>
            <person name="Nordberg H.P."/>
            <person name="Cantor M.N."/>
            <person name="Hua S.X."/>
        </authorList>
    </citation>
    <scope>NUCLEOTIDE SEQUENCE [LARGE SCALE GENOMIC DNA]</scope>
    <source>
        <strain evidence="1 2">441</strain>
    </source>
</reference>
<dbReference type="EMBL" id="KN833700">
    <property type="protein sequence ID" value="KIK26753.1"/>
    <property type="molecule type" value="Genomic_DNA"/>
</dbReference>
<protein>
    <submittedName>
        <fullName evidence="1">Uncharacterized protein</fullName>
    </submittedName>
</protein>
<proteinExistence type="predicted"/>
<gene>
    <name evidence="1" type="ORF">PISMIDRAFT_675694</name>
</gene>
<dbReference type="AlphaFoldDB" id="A0A0D0A3W4"/>
<keyword evidence="2" id="KW-1185">Reference proteome</keyword>
<organism evidence="1 2">
    <name type="scientific">Pisolithus microcarpus 441</name>
    <dbReference type="NCBI Taxonomy" id="765257"/>
    <lineage>
        <taxon>Eukaryota</taxon>
        <taxon>Fungi</taxon>
        <taxon>Dikarya</taxon>
        <taxon>Basidiomycota</taxon>
        <taxon>Agaricomycotina</taxon>
        <taxon>Agaricomycetes</taxon>
        <taxon>Agaricomycetidae</taxon>
        <taxon>Boletales</taxon>
        <taxon>Sclerodermatineae</taxon>
        <taxon>Pisolithaceae</taxon>
        <taxon>Pisolithus</taxon>
    </lineage>
</organism>
<name>A0A0D0A3W4_9AGAM</name>
<accession>A0A0D0A3W4</accession>
<reference evidence="2" key="2">
    <citation type="submission" date="2015-01" db="EMBL/GenBank/DDBJ databases">
        <title>Evolutionary Origins and Diversification of the Mycorrhizal Mutualists.</title>
        <authorList>
            <consortium name="DOE Joint Genome Institute"/>
            <consortium name="Mycorrhizal Genomics Consortium"/>
            <person name="Kohler A."/>
            <person name="Kuo A."/>
            <person name="Nagy L.G."/>
            <person name="Floudas D."/>
            <person name="Copeland A."/>
            <person name="Barry K.W."/>
            <person name="Cichocki N."/>
            <person name="Veneault-Fourrey C."/>
            <person name="LaButti K."/>
            <person name="Lindquist E.A."/>
            <person name="Lipzen A."/>
            <person name="Lundell T."/>
            <person name="Morin E."/>
            <person name="Murat C."/>
            <person name="Riley R."/>
            <person name="Ohm R."/>
            <person name="Sun H."/>
            <person name="Tunlid A."/>
            <person name="Henrissat B."/>
            <person name="Grigoriev I.V."/>
            <person name="Hibbett D.S."/>
            <person name="Martin F."/>
        </authorList>
    </citation>
    <scope>NUCLEOTIDE SEQUENCE [LARGE SCALE GENOMIC DNA]</scope>
    <source>
        <strain evidence="2">441</strain>
    </source>
</reference>
<evidence type="ECO:0000313" key="2">
    <source>
        <dbReference type="Proteomes" id="UP000054018"/>
    </source>
</evidence>
<evidence type="ECO:0000313" key="1">
    <source>
        <dbReference type="EMBL" id="KIK26753.1"/>
    </source>
</evidence>
<feature type="non-terminal residue" evidence="1">
    <location>
        <position position="1"/>
    </location>
</feature>
<dbReference type="HOGENOM" id="CLU_3038044_0_0_1"/>
<sequence length="55" mass="6488">RERMGNTKKCSHSHYHPWKAEEYNNHASGLAHTRGICIPWVEMRNDTYVVHIVIN</sequence>
<dbReference type="Proteomes" id="UP000054018">
    <property type="component" value="Unassembled WGS sequence"/>
</dbReference>